<dbReference type="EMBL" id="KF577591">
    <property type="protein sequence ID" value="AGY35453.1"/>
    <property type="molecule type" value="Genomic_DNA"/>
</dbReference>
<gene>
    <name evidence="3" type="ORF">LMV7_p00310</name>
</gene>
<dbReference type="RefSeq" id="WP_023190088.1">
    <property type="nucleotide sequence ID" value="NC_022599.1"/>
</dbReference>
<proteinExistence type="predicted"/>
<sequence length="126" mass="13229">MWKRLREERGDTAVSFVGLFPLFLAVMLFLVQVGMYYQATMVAQAAADAGFHAARVAEGSAADGYAAAQQVIAQHGQTLEGASVQIAGGGTQMTVTVQGTSQTLIGDWSVPAVQKVVSGPTERVVQ</sequence>
<accession>U5NWH4</accession>
<name>U5NWH4_9MICC</name>
<evidence type="ECO:0000256" key="1">
    <source>
        <dbReference type="SAM" id="Phobius"/>
    </source>
</evidence>
<dbReference type="AlphaFoldDB" id="U5NWH4"/>
<feature type="transmembrane region" description="Helical" evidence="1">
    <location>
        <begin position="12"/>
        <end position="37"/>
    </location>
</feature>
<geneLocation type="plasmid" evidence="3">
    <name>pLMV7</name>
</geneLocation>
<feature type="domain" description="TadE-like" evidence="2">
    <location>
        <begin position="11"/>
        <end position="50"/>
    </location>
</feature>
<keyword evidence="1" id="KW-0472">Membrane</keyword>
<dbReference type="Pfam" id="PF07811">
    <property type="entry name" value="TadE"/>
    <property type="match status" value="1"/>
</dbReference>
<protein>
    <recommendedName>
        <fullName evidence="2">TadE-like domain-containing protein</fullName>
    </recommendedName>
</protein>
<reference evidence="3" key="1">
    <citation type="journal article" date="2013" name="Genome Announc.">
        <title>First complete sequence of a giant linear plasmid from a micrococcus strain isolated from an extremely high-altitude lake.</title>
        <authorList>
            <person name="Dib J.R."/>
            <person name="Schuldes J."/>
            <person name="Thurmer A."/>
            <person name="Farias M.E."/>
            <person name="Daniel R."/>
            <person name="Meinhardt F."/>
        </authorList>
    </citation>
    <scope>NUCLEOTIDE SEQUENCE</scope>
    <source>
        <strain evidence="3">V7</strain>
        <plasmid evidence="3">pLMV7</plasmid>
    </source>
</reference>
<evidence type="ECO:0000313" key="3">
    <source>
        <dbReference type="EMBL" id="AGY35453.1"/>
    </source>
</evidence>
<dbReference type="InterPro" id="IPR012495">
    <property type="entry name" value="TadE-like_dom"/>
</dbReference>
<evidence type="ECO:0000259" key="2">
    <source>
        <dbReference type="Pfam" id="PF07811"/>
    </source>
</evidence>
<keyword evidence="1" id="KW-1133">Transmembrane helix</keyword>
<keyword evidence="1" id="KW-0812">Transmembrane</keyword>
<organism evidence="3">
    <name type="scientific">Micrococcus sp. V7</name>
    <dbReference type="NCBI Taxonomy" id="404582"/>
    <lineage>
        <taxon>Bacteria</taxon>
        <taxon>Bacillati</taxon>
        <taxon>Actinomycetota</taxon>
        <taxon>Actinomycetes</taxon>
        <taxon>Micrococcales</taxon>
        <taxon>Micrococcaceae</taxon>
        <taxon>Micrococcus</taxon>
    </lineage>
</organism>
<keyword evidence="3" id="KW-0614">Plasmid</keyword>